<feature type="compositionally biased region" description="Low complexity" evidence="4">
    <location>
        <begin position="139"/>
        <end position="156"/>
    </location>
</feature>
<keyword evidence="5" id="KW-1133">Transmembrane helix</keyword>
<dbReference type="SUPFAM" id="SSF50156">
    <property type="entry name" value="PDZ domain-like"/>
    <property type="match status" value="1"/>
</dbReference>
<evidence type="ECO:0000259" key="6">
    <source>
        <dbReference type="PROSITE" id="PS50106"/>
    </source>
</evidence>
<feature type="compositionally biased region" description="Low complexity" evidence="4">
    <location>
        <begin position="51"/>
        <end position="73"/>
    </location>
</feature>
<evidence type="ECO:0000313" key="7">
    <source>
        <dbReference type="EMBL" id="MBC5660400.1"/>
    </source>
</evidence>
<organism evidence="7 8">
    <name type="scientific">Anaerosacchariphilus hominis</name>
    <dbReference type="NCBI Taxonomy" id="2763017"/>
    <lineage>
        <taxon>Bacteria</taxon>
        <taxon>Bacillati</taxon>
        <taxon>Bacillota</taxon>
        <taxon>Clostridia</taxon>
        <taxon>Lachnospirales</taxon>
        <taxon>Lachnospiraceae</taxon>
        <taxon>Anaerosacchariphilus</taxon>
    </lineage>
</organism>
<dbReference type="InterPro" id="IPR001478">
    <property type="entry name" value="PDZ"/>
</dbReference>
<dbReference type="InterPro" id="IPR001940">
    <property type="entry name" value="Peptidase_S1C"/>
</dbReference>
<dbReference type="GO" id="GO:0004252">
    <property type="term" value="F:serine-type endopeptidase activity"/>
    <property type="evidence" value="ECO:0007669"/>
    <property type="project" value="InterPro"/>
</dbReference>
<dbReference type="Gene3D" id="2.30.42.10">
    <property type="match status" value="1"/>
</dbReference>
<feature type="transmembrane region" description="Helical" evidence="5">
    <location>
        <begin position="87"/>
        <end position="106"/>
    </location>
</feature>
<keyword evidence="3" id="KW-0378">Hydrolase</keyword>
<keyword evidence="5" id="KW-0472">Membrane</keyword>
<accession>A0A923RPJ5</accession>
<dbReference type="PANTHER" id="PTHR43343">
    <property type="entry name" value="PEPTIDASE S12"/>
    <property type="match status" value="1"/>
</dbReference>
<keyword evidence="8" id="KW-1185">Reference proteome</keyword>
<dbReference type="EMBL" id="JACOOR010000006">
    <property type="protein sequence ID" value="MBC5660400.1"/>
    <property type="molecule type" value="Genomic_DNA"/>
</dbReference>
<comment type="caution">
    <text evidence="7">The sequence shown here is derived from an EMBL/GenBank/DDBJ whole genome shotgun (WGS) entry which is preliminary data.</text>
</comment>
<keyword evidence="2" id="KW-0645">Protease</keyword>
<proteinExistence type="inferred from homology"/>
<evidence type="ECO:0000256" key="1">
    <source>
        <dbReference type="ARBA" id="ARBA00010541"/>
    </source>
</evidence>
<feature type="region of interest" description="Disordered" evidence="4">
    <location>
        <begin position="1"/>
        <end position="81"/>
    </location>
</feature>
<dbReference type="PANTHER" id="PTHR43343:SF3">
    <property type="entry name" value="PROTEASE DO-LIKE 8, CHLOROPLASTIC"/>
    <property type="match status" value="1"/>
</dbReference>
<dbReference type="AlphaFoldDB" id="A0A923RPJ5"/>
<reference evidence="7" key="1">
    <citation type="submission" date="2020-08" db="EMBL/GenBank/DDBJ databases">
        <title>Genome public.</title>
        <authorList>
            <person name="Liu C."/>
            <person name="Sun Q."/>
        </authorList>
    </citation>
    <scope>NUCLEOTIDE SEQUENCE</scope>
    <source>
        <strain evidence="7">NSJ-68</strain>
    </source>
</reference>
<name>A0A923RPJ5_9FIRM</name>
<evidence type="ECO:0000256" key="3">
    <source>
        <dbReference type="ARBA" id="ARBA00022801"/>
    </source>
</evidence>
<gene>
    <name evidence="7" type="ORF">H8S44_11530</name>
</gene>
<evidence type="ECO:0000256" key="5">
    <source>
        <dbReference type="SAM" id="Phobius"/>
    </source>
</evidence>
<dbReference type="Proteomes" id="UP000649345">
    <property type="component" value="Unassembled WGS sequence"/>
</dbReference>
<dbReference type="InterPro" id="IPR041489">
    <property type="entry name" value="PDZ_6"/>
</dbReference>
<dbReference type="Gene3D" id="2.40.10.10">
    <property type="entry name" value="Trypsin-like serine proteases"/>
    <property type="match status" value="2"/>
</dbReference>
<feature type="compositionally biased region" description="Polar residues" evidence="4">
    <location>
        <begin position="24"/>
        <end position="35"/>
    </location>
</feature>
<feature type="compositionally biased region" description="Basic and acidic residues" evidence="4">
    <location>
        <begin position="1"/>
        <end position="10"/>
    </location>
</feature>
<dbReference type="InterPro" id="IPR009003">
    <property type="entry name" value="Peptidase_S1_PA"/>
</dbReference>
<dbReference type="PROSITE" id="PS50106">
    <property type="entry name" value="PDZ"/>
    <property type="match status" value="1"/>
</dbReference>
<feature type="domain" description="PDZ" evidence="6">
    <location>
        <begin position="391"/>
        <end position="480"/>
    </location>
</feature>
<dbReference type="Pfam" id="PF13365">
    <property type="entry name" value="Trypsin_2"/>
    <property type="match status" value="1"/>
</dbReference>
<sequence>MDAGAEKNIDAESSVNAENAAEQSGETAATGSQYRYTGPFYQDEDYRKAKSSSADGGTGTSGRSTYHGTTGSGWEEKPKKKKKFGRTVAKTVCIALVFGVVAGAAFQGTNYVGRKLFGDQVAASAGQDAVESGETPEVSSVPPQTGSSTTSTSAGSVSDIVKECMPSLVAITNVSVKEVQNYWGFGWYSQPQQQEETSTGTGIIIGQNDDELLIVTNNHVVSGAAELSVLFSVDEGKDGATAVEAKLKGSDATKDVAVIAVQLSDIPSDTMSEIKAASIGDSSQVQVGDEVVAIGNALGYGQSVTRGIVSALEREVSLKNDDGTVISNKLIQTDAAINPGNSGGALLNMKGQVIGINEAKLSSNYVEGMGYAIPISDVEGIIGDLQNLKTRSAVAEEKMGYLGITCQDVSSEIAQQYDMPEGVYLKSVVAGCAADKAGLKKGDILTKFDGVSVTGYDALRQRLQYYEAGETVEVTVQSPQNGEYVEKTVSLTLNTKAEVEAASK</sequence>
<feature type="compositionally biased region" description="Low complexity" evidence="4">
    <location>
        <begin position="11"/>
        <end position="22"/>
    </location>
</feature>
<dbReference type="PRINTS" id="PR00834">
    <property type="entry name" value="PROTEASES2C"/>
</dbReference>
<evidence type="ECO:0000256" key="4">
    <source>
        <dbReference type="SAM" id="MobiDB-lite"/>
    </source>
</evidence>
<evidence type="ECO:0000256" key="2">
    <source>
        <dbReference type="ARBA" id="ARBA00022670"/>
    </source>
</evidence>
<dbReference type="InterPro" id="IPR043504">
    <property type="entry name" value="Peptidase_S1_PA_chymotrypsin"/>
</dbReference>
<keyword evidence="5" id="KW-0812">Transmembrane</keyword>
<feature type="region of interest" description="Disordered" evidence="4">
    <location>
        <begin position="127"/>
        <end position="156"/>
    </location>
</feature>
<evidence type="ECO:0000313" key="8">
    <source>
        <dbReference type="Proteomes" id="UP000649345"/>
    </source>
</evidence>
<dbReference type="InterPro" id="IPR036034">
    <property type="entry name" value="PDZ_sf"/>
</dbReference>
<dbReference type="SMART" id="SM00228">
    <property type="entry name" value="PDZ"/>
    <property type="match status" value="1"/>
</dbReference>
<dbReference type="InterPro" id="IPR051201">
    <property type="entry name" value="Chloro_Bact_Ser_Proteases"/>
</dbReference>
<dbReference type="SUPFAM" id="SSF50494">
    <property type="entry name" value="Trypsin-like serine proteases"/>
    <property type="match status" value="1"/>
</dbReference>
<dbReference type="GO" id="GO:0006508">
    <property type="term" value="P:proteolysis"/>
    <property type="evidence" value="ECO:0007669"/>
    <property type="project" value="UniProtKB-KW"/>
</dbReference>
<protein>
    <submittedName>
        <fullName evidence="7">Trypsin-like peptidase domain-containing protein</fullName>
    </submittedName>
</protein>
<comment type="similarity">
    <text evidence="1">Belongs to the peptidase S1C family.</text>
</comment>
<dbReference type="Pfam" id="PF17820">
    <property type="entry name" value="PDZ_6"/>
    <property type="match status" value="1"/>
</dbReference>